<evidence type="ECO:0000256" key="2">
    <source>
        <dbReference type="ARBA" id="ARBA00006617"/>
    </source>
</evidence>
<accession>A0A316V1F2</accession>
<gene>
    <name evidence="4" type="ORF">BDZ90DRAFT_229831</name>
</gene>
<protein>
    <recommendedName>
        <fullName evidence="3">NAD(P)-binding domain-containing protein</fullName>
    </recommendedName>
</protein>
<dbReference type="OrthoDB" id="430436at2759"/>
<proteinExistence type="inferred from homology"/>
<dbReference type="SUPFAM" id="SSF51735">
    <property type="entry name" value="NAD(P)-binding Rossmann-fold domains"/>
    <property type="match status" value="1"/>
</dbReference>
<evidence type="ECO:0000313" key="4">
    <source>
        <dbReference type="EMBL" id="PWN30838.1"/>
    </source>
</evidence>
<organism evidence="4 5">
    <name type="scientific">Jaminaea rosea</name>
    <dbReference type="NCBI Taxonomy" id="1569628"/>
    <lineage>
        <taxon>Eukaryota</taxon>
        <taxon>Fungi</taxon>
        <taxon>Dikarya</taxon>
        <taxon>Basidiomycota</taxon>
        <taxon>Ustilaginomycotina</taxon>
        <taxon>Exobasidiomycetes</taxon>
        <taxon>Microstromatales</taxon>
        <taxon>Microstromatales incertae sedis</taxon>
        <taxon>Jaminaea</taxon>
    </lineage>
</organism>
<dbReference type="GO" id="GO:0051170">
    <property type="term" value="P:import into nucleus"/>
    <property type="evidence" value="ECO:0007669"/>
    <property type="project" value="TreeGrafter"/>
</dbReference>
<dbReference type="InterPro" id="IPR036291">
    <property type="entry name" value="NAD(P)-bd_dom_sf"/>
</dbReference>
<dbReference type="GeneID" id="37027054"/>
<feature type="domain" description="NAD(P)-binding" evidence="3">
    <location>
        <begin position="18"/>
        <end position="178"/>
    </location>
</feature>
<dbReference type="STRING" id="1569628.A0A316V1F2"/>
<evidence type="ECO:0000259" key="3">
    <source>
        <dbReference type="Pfam" id="PF13460"/>
    </source>
</evidence>
<dbReference type="PANTHER" id="PTHR14097:SF7">
    <property type="entry name" value="OXIDOREDUCTASE HTATIP2"/>
    <property type="match status" value="1"/>
</dbReference>
<dbReference type="Proteomes" id="UP000245884">
    <property type="component" value="Unassembled WGS sequence"/>
</dbReference>
<reference evidence="4 5" key="1">
    <citation type="journal article" date="2018" name="Mol. Biol. Evol.">
        <title>Broad Genomic Sampling Reveals a Smut Pathogenic Ancestry of the Fungal Clade Ustilaginomycotina.</title>
        <authorList>
            <person name="Kijpornyongpan T."/>
            <person name="Mondo S.J."/>
            <person name="Barry K."/>
            <person name="Sandor L."/>
            <person name="Lee J."/>
            <person name="Lipzen A."/>
            <person name="Pangilinan J."/>
            <person name="LaButti K."/>
            <person name="Hainaut M."/>
            <person name="Henrissat B."/>
            <person name="Grigoriev I.V."/>
            <person name="Spatafora J.W."/>
            <person name="Aime M.C."/>
        </authorList>
    </citation>
    <scope>NUCLEOTIDE SEQUENCE [LARGE SCALE GENOMIC DNA]</scope>
    <source>
        <strain evidence="4 5">MCA 5214</strain>
    </source>
</reference>
<evidence type="ECO:0000256" key="1">
    <source>
        <dbReference type="ARBA" id="ARBA00004450"/>
    </source>
</evidence>
<name>A0A316V1F2_9BASI</name>
<dbReference type="Gene3D" id="3.40.50.720">
    <property type="entry name" value="NAD(P)-binding Rossmann-like Domain"/>
    <property type="match status" value="1"/>
</dbReference>
<dbReference type="GO" id="GO:0005741">
    <property type="term" value="C:mitochondrial outer membrane"/>
    <property type="evidence" value="ECO:0007669"/>
    <property type="project" value="UniProtKB-SubCell"/>
</dbReference>
<dbReference type="AlphaFoldDB" id="A0A316V1F2"/>
<dbReference type="EMBL" id="KZ819662">
    <property type="protein sequence ID" value="PWN30838.1"/>
    <property type="molecule type" value="Genomic_DNA"/>
</dbReference>
<sequence>MSADHTAPSSGKTALLLGATGAVGKETLAELLSTSHFSQVHSFGRRPSGQTHAKLTEHNVDFEKLANGDATEADKLRNVRADAVLIALGTTRGDAGSAQKFERIDREYVIAAAKAARNEAVEGQRVAYISSTGANAKAPFLYMKSKGLTELGIASSGYPSSYLFRPGFLYDANREKPRALEKVYGIFTHHILSRVSGNAEIHVPLLAKAFVATAAKGDEWLKSNAAGKPLDGAEKGATMVDNADAVKLAKAEQQ</sequence>
<dbReference type="PANTHER" id="PTHR14097">
    <property type="entry name" value="OXIDOREDUCTASE HTATIP2"/>
    <property type="match status" value="1"/>
</dbReference>
<dbReference type="Pfam" id="PF13460">
    <property type="entry name" value="NAD_binding_10"/>
    <property type="match status" value="1"/>
</dbReference>
<dbReference type="InterPro" id="IPR016040">
    <property type="entry name" value="NAD(P)-bd_dom"/>
</dbReference>
<keyword evidence="5" id="KW-1185">Reference proteome</keyword>
<evidence type="ECO:0000313" key="5">
    <source>
        <dbReference type="Proteomes" id="UP000245884"/>
    </source>
</evidence>
<comment type="similarity">
    <text evidence="2">Belongs to the FMP52 family.</text>
</comment>
<comment type="subcellular location">
    <subcellularLocation>
        <location evidence="1">Mitochondrion outer membrane</location>
        <topology evidence="1">Peripheral membrane protein</topology>
    </subcellularLocation>
</comment>
<dbReference type="RefSeq" id="XP_025365450.1">
    <property type="nucleotide sequence ID" value="XM_025505231.1"/>
</dbReference>